<evidence type="ECO:0000256" key="1">
    <source>
        <dbReference type="ARBA" id="ARBA00009986"/>
    </source>
</evidence>
<gene>
    <name evidence="9" type="primary">ALDH3B1</name>
    <name evidence="9" type="ORF">Hypma_001265</name>
</gene>
<evidence type="ECO:0000256" key="2">
    <source>
        <dbReference type="ARBA" id="ARBA00023002"/>
    </source>
</evidence>
<feature type="active site" evidence="5 6">
    <location>
        <position position="215"/>
    </location>
</feature>
<evidence type="ECO:0000256" key="7">
    <source>
        <dbReference type="RuleBase" id="RU003345"/>
    </source>
</evidence>
<dbReference type="Gene3D" id="3.40.309.10">
    <property type="entry name" value="Aldehyde Dehydrogenase, Chain A, domain 2"/>
    <property type="match status" value="1"/>
</dbReference>
<dbReference type="InterPro" id="IPR015590">
    <property type="entry name" value="Aldehyde_DH_dom"/>
</dbReference>
<evidence type="ECO:0000313" key="9">
    <source>
        <dbReference type="EMBL" id="RDB17524.1"/>
    </source>
</evidence>
<keyword evidence="10" id="KW-1185">Reference proteome</keyword>
<dbReference type="SUPFAM" id="SSF53720">
    <property type="entry name" value="ALDH-like"/>
    <property type="match status" value="1"/>
</dbReference>
<dbReference type="AlphaFoldDB" id="A0A369JDL5"/>
<evidence type="ECO:0000259" key="8">
    <source>
        <dbReference type="Pfam" id="PF00171"/>
    </source>
</evidence>
<dbReference type="PROSITE" id="PS00687">
    <property type="entry name" value="ALDEHYDE_DEHYDR_GLU"/>
    <property type="match status" value="1"/>
</dbReference>
<dbReference type="PANTHER" id="PTHR43570">
    <property type="entry name" value="ALDEHYDE DEHYDROGENASE"/>
    <property type="match status" value="1"/>
</dbReference>
<keyword evidence="3" id="KW-0520">NAD</keyword>
<protein>
    <recommendedName>
        <fullName evidence="4">Aldehyde dehydrogenase</fullName>
    </recommendedName>
</protein>
<comment type="similarity">
    <text evidence="1 4 7">Belongs to the aldehyde dehydrogenase family.</text>
</comment>
<dbReference type="InterPro" id="IPR016161">
    <property type="entry name" value="Ald_DH/histidinol_DH"/>
</dbReference>
<dbReference type="PIRSF" id="PIRSF036492">
    <property type="entry name" value="ALDH"/>
    <property type="match status" value="1"/>
</dbReference>
<dbReference type="CDD" id="cd07135">
    <property type="entry name" value="ALDH_F14-YMR110C"/>
    <property type="match status" value="1"/>
</dbReference>
<dbReference type="EMBL" id="LUEZ02000110">
    <property type="protein sequence ID" value="RDB17524.1"/>
    <property type="molecule type" value="Genomic_DNA"/>
</dbReference>
<accession>A0A369JDL5</accession>
<feature type="active site" evidence="5">
    <location>
        <position position="249"/>
    </location>
</feature>
<dbReference type="OrthoDB" id="440325at2759"/>
<evidence type="ECO:0000256" key="6">
    <source>
        <dbReference type="PROSITE-ProRule" id="PRU10007"/>
    </source>
</evidence>
<organism evidence="9 10">
    <name type="scientific">Hypsizygus marmoreus</name>
    <name type="common">White beech mushroom</name>
    <name type="synonym">Agaricus marmoreus</name>
    <dbReference type="NCBI Taxonomy" id="39966"/>
    <lineage>
        <taxon>Eukaryota</taxon>
        <taxon>Fungi</taxon>
        <taxon>Dikarya</taxon>
        <taxon>Basidiomycota</taxon>
        <taxon>Agaricomycotina</taxon>
        <taxon>Agaricomycetes</taxon>
        <taxon>Agaricomycetidae</taxon>
        <taxon>Agaricales</taxon>
        <taxon>Tricholomatineae</taxon>
        <taxon>Lyophyllaceae</taxon>
        <taxon>Hypsizygus</taxon>
    </lineage>
</organism>
<sequence>MSYTPLDEMPKIRDSLRATFRKGVPRPLAWRRHQLLQLARMMQENSDAFVEALAADLGRPKLESLVAEVCVVIDRAMICAEKLDEWTKPEKVEVPDWQKSWSPTIHKGSKGTVLIISPWNFPLILTFQPLYGAISAGCCAVIKLSEVSANFGALLAKLLPKYLDQSAYRVVLGAVPEITKLLELQWDHIFYTGNGRVARIIAAAAARHLTPITLELGGKSPVIVDGTFDIDLAAKRILWGKSNNAGQMCVSPDYVLVLRELQDKFVAALKAAHDIFYPEGPLNSTSFSRVVSEAHFKRLNGLLSRTKGEIVFGGKTNEKFWFEPTIVKDVADGDSLLEEEIFGPILPVVPVDSVHDAIEFINARDDPLVLYAFTEDLQAKQAIIENTTSGNLVFNDTVQQLSVKELPFGGVGESGYGRQILKYSYEIFTYERSCVDIPKSAEPSLSVRYPPYTQEKVDALSTQLHIKIPDSAPPSGNGYAH</sequence>
<evidence type="ECO:0000256" key="3">
    <source>
        <dbReference type="ARBA" id="ARBA00023027"/>
    </source>
</evidence>
<dbReference type="InterPro" id="IPR029510">
    <property type="entry name" value="Ald_DH_CS_GLU"/>
</dbReference>
<feature type="domain" description="Aldehyde dehydrogenase" evidence="8">
    <location>
        <begin position="26"/>
        <end position="431"/>
    </location>
</feature>
<comment type="caution">
    <text evidence="9">The sequence shown here is derived from an EMBL/GenBank/DDBJ whole genome shotgun (WGS) entry which is preliminary data.</text>
</comment>
<proteinExistence type="inferred from homology"/>
<dbReference type="InterPro" id="IPR016163">
    <property type="entry name" value="Ald_DH_C"/>
</dbReference>
<dbReference type="Gene3D" id="3.40.605.10">
    <property type="entry name" value="Aldehyde Dehydrogenase, Chain A, domain 1"/>
    <property type="match status" value="1"/>
</dbReference>
<dbReference type="InParanoid" id="A0A369JDL5"/>
<dbReference type="InterPro" id="IPR012394">
    <property type="entry name" value="Aldehyde_DH_NAD(P)"/>
</dbReference>
<name>A0A369JDL5_HYPMA</name>
<dbReference type="GO" id="GO:0004029">
    <property type="term" value="F:aldehyde dehydrogenase (NAD+) activity"/>
    <property type="evidence" value="ECO:0007669"/>
    <property type="project" value="TreeGrafter"/>
</dbReference>
<dbReference type="Pfam" id="PF00171">
    <property type="entry name" value="Aldedh"/>
    <property type="match status" value="1"/>
</dbReference>
<dbReference type="Proteomes" id="UP000076154">
    <property type="component" value="Unassembled WGS sequence"/>
</dbReference>
<evidence type="ECO:0000256" key="4">
    <source>
        <dbReference type="PIRNR" id="PIRNR036492"/>
    </source>
</evidence>
<dbReference type="GO" id="GO:0005737">
    <property type="term" value="C:cytoplasm"/>
    <property type="evidence" value="ECO:0007669"/>
    <property type="project" value="TreeGrafter"/>
</dbReference>
<keyword evidence="2 4" id="KW-0560">Oxidoreductase</keyword>
<dbReference type="STRING" id="39966.A0A369JDL5"/>
<evidence type="ECO:0000256" key="5">
    <source>
        <dbReference type="PIRSR" id="PIRSR036492-1"/>
    </source>
</evidence>
<dbReference type="PANTHER" id="PTHR43570:SF16">
    <property type="entry name" value="ALDEHYDE DEHYDROGENASE TYPE III, ISOFORM Q"/>
    <property type="match status" value="1"/>
</dbReference>
<dbReference type="InterPro" id="IPR016162">
    <property type="entry name" value="Ald_DH_N"/>
</dbReference>
<dbReference type="FunFam" id="3.40.309.10:FF:000003">
    <property type="entry name" value="Aldehyde dehydrogenase"/>
    <property type="match status" value="1"/>
</dbReference>
<dbReference type="GO" id="GO:0006081">
    <property type="term" value="P:aldehyde metabolic process"/>
    <property type="evidence" value="ECO:0007669"/>
    <property type="project" value="InterPro"/>
</dbReference>
<dbReference type="FunFam" id="3.40.605.10:FF:000004">
    <property type="entry name" value="Aldehyde dehydrogenase"/>
    <property type="match status" value="1"/>
</dbReference>
<evidence type="ECO:0000313" key="10">
    <source>
        <dbReference type="Proteomes" id="UP000076154"/>
    </source>
</evidence>
<reference evidence="9" key="1">
    <citation type="submission" date="2018-04" db="EMBL/GenBank/DDBJ databases">
        <title>Whole genome sequencing of Hypsizygus marmoreus.</title>
        <authorList>
            <person name="Choi I.-G."/>
            <person name="Min B."/>
            <person name="Kim J.-G."/>
            <person name="Kim S."/>
            <person name="Oh Y.-L."/>
            <person name="Kong W.-S."/>
            <person name="Park H."/>
            <person name="Jeong J."/>
            <person name="Song E.-S."/>
        </authorList>
    </citation>
    <scope>NUCLEOTIDE SEQUENCE [LARGE SCALE GENOMIC DNA]</scope>
    <source>
        <strain evidence="9">51987-8</strain>
    </source>
</reference>